<gene>
    <name evidence="2" type="ORF">AB6A40_006072</name>
</gene>
<keyword evidence="3" id="KW-1185">Reference proteome</keyword>
<reference evidence="2 3" key="1">
    <citation type="submission" date="2024-08" db="EMBL/GenBank/DDBJ databases">
        <title>Gnathostoma spinigerum genome.</title>
        <authorList>
            <person name="Gonzalez-Bertolin B."/>
            <person name="Monzon S."/>
            <person name="Zaballos A."/>
            <person name="Jimenez P."/>
            <person name="Dekumyoy P."/>
            <person name="Varona S."/>
            <person name="Cuesta I."/>
            <person name="Sumanam S."/>
            <person name="Adisakwattana P."/>
            <person name="Gasser R.B."/>
            <person name="Hernandez-Gonzalez A."/>
            <person name="Young N.D."/>
            <person name="Perteguer M.J."/>
        </authorList>
    </citation>
    <scope>NUCLEOTIDE SEQUENCE [LARGE SCALE GENOMIC DNA]</scope>
    <source>
        <strain evidence="2">AL3</strain>
        <tissue evidence="2">Liver</tissue>
    </source>
</reference>
<dbReference type="Gene3D" id="2.130.10.10">
    <property type="entry name" value="YVTN repeat-like/Quinoprotein amine dehydrogenase"/>
    <property type="match status" value="1"/>
</dbReference>
<dbReference type="Proteomes" id="UP001608902">
    <property type="component" value="Unassembled WGS sequence"/>
</dbReference>
<comment type="caution">
    <text evidence="2">The sequence shown here is derived from an EMBL/GenBank/DDBJ whole genome shotgun (WGS) entry which is preliminary data.</text>
</comment>
<evidence type="ECO:0000313" key="3">
    <source>
        <dbReference type="Proteomes" id="UP001608902"/>
    </source>
</evidence>
<evidence type="ECO:0000256" key="1">
    <source>
        <dbReference type="SAM" id="MobiDB-lite"/>
    </source>
</evidence>
<feature type="compositionally biased region" description="Low complexity" evidence="1">
    <location>
        <begin position="89"/>
        <end position="107"/>
    </location>
</feature>
<proteinExistence type="predicted"/>
<feature type="region of interest" description="Disordered" evidence="1">
    <location>
        <begin position="80"/>
        <end position="120"/>
    </location>
</feature>
<evidence type="ECO:0008006" key="4">
    <source>
        <dbReference type="Google" id="ProtNLM"/>
    </source>
</evidence>
<dbReference type="InterPro" id="IPR015943">
    <property type="entry name" value="WD40/YVTN_repeat-like_dom_sf"/>
</dbReference>
<organism evidence="2 3">
    <name type="scientific">Gnathostoma spinigerum</name>
    <dbReference type="NCBI Taxonomy" id="75299"/>
    <lineage>
        <taxon>Eukaryota</taxon>
        <taxon>Metazoa</taxon>
        <taxon>Ecdysozoa</taxon>
        <taxon>Nematoda</taxon>
        <taxon>Chromadorea</taxon>
        <taxon>Rhabditida</taxon>
        <taxon>Spirurina</taxon>
        <taxon>Gnathostomatomorpha</taxon>
        <taxon>Gnathostomatoidea</taxon>
        <taxon>Gnathostomatidae</taxon>
        <taxon>Gnathostoma</taxon>
    </lineage>
</organism>
<accession>A0ABD6EQS7</accession>
<dbReference type="AlphaFoldDB" id="A0ABD6EQS7"/>
<sequence length="164" mass="17827">MLKKIYFLVPSKTKYFRLCTIRSVDGSAVSAFLVHECEGSSRMGARPRRYLFTGTSNGTIQMWDLTTALDQYHARISASSGQSSAIEKSPSGNSSASASHASSPSSNLWNHPISSSTLQGPTPEELLQLIDECEICCTSLNSTPNSTPRASVMHLPELDVQRQS</sequence>
<evidence type="ECO:0000313" key="2">
    <source>
        <dbReference type="EMBL" id="MFH4979363.1"/>
    </source>
</evidence>
<feature type="compositionally biased region" description="Polar residues" evidence="1">
    <location>
        <begin position="108"/>
        <end position="120"/>
    </location>
</feature>
<dbReference type="PANTHER" id="PTHR15859:SF1">
    <property type="entry name" value="BTB DOMAIN-CONTAINING PROTEIN"/>
    <property type="match status" value="1"/>
</dbReference>
<dbReference type="InterPro" id="IPR047876">
    <property type="entry name" value="SHKBP1/KCTD3"/>
</dbReference>
<protein>
    <recommendedName>
        <fullName evidence="4">BTB/POZ domain-containing protein KCTD3</fullName>
    </recommendedName>
</protein>
<dbReference type="EMBL" id="JBGFUD010004109">
    <property type="protein sequence ID" value="MFH4979363.1"/>
    <property type="molecule type" value="Genomic_DNA"/>
</dbReference>
<name>A0ABD6EQS7_9BILA</name>
<dbReference type="SUPFAM" id="SSF50993">
    <property type="entry name" value="Peptidase/esterase 'gauge' domain"/>
    <property type="match status" value="1"/>
</dbReference>
<dbReference type="PANTHER" id="PTHR15859">
    <property type="entry name" value="SETA BINDING PROTEIN 1"/>
    <property type="match status" value="1"/>
</dbReference>